<evidence type="ECO:0000313" key="1">
    <source>
        <dbReference type="EMBL" id="CCD12488.1"/>
    </source>
</evidence>
<protein>
    <submittedName>
        <fullName evidence="1">WGS project CAEQ00000000 data, annotated contig 1351</fullName>
    </submittedName>
</protein>
<dbReference type="EMBL" id="CAEQ01000742">
    <property type="protein sequence ID" value="CCD12488.1"/>
    <property type="molecule type" value="Genomic_DNA"/>
</dbReference>
<comment type="caution">
    <text evidence="1">The sequence shown here is derived from an EMBL/GenBank/DDBJ whole genome shotgun (WGS) entry which is preliminary data.</text>
</comment>
<gene>
    <name evidence="1" type="ORF">TCIL3000_0_33640</name>
</gene>
<reference evidence="2" key="1">
    <citation type="submission" date="2011-07" db="EMBL/GenBank/DDBJ databases">
        <title>Divergent evolution of antigenic variation in African trypanosomes.</title>
        <authorList>
            <person name="Jackson A.P."/>
            <person name="Berry A."/>
            <person name="Allison H.C."/>
            <person name="Burton P."/>
            <person name="Anderson J."/>
            <person name="Aslett M."/>
            <person name="Brown R."/>
            <person name="Corton N."/>
            <person name="Harris D."/>
            <person name="Hauser H."/>
            <person name="Gamble J."/>
            <person name="Gilderthorp R."/>
            <person name="McQuillan J."/>
            <person name="Quail M.A."/>
            <person name="Sanders M."/>
            <person name="Van Tonder A."/>
            <person name="Ginger M.L."/>
            <person name="Donelson J.E."/>
            <person name="Field M.C."/>
            <person name="Barry J.D."/>
            <person name="Berriman M."/>
            <person name="Hertz-Fowler C."/>
        </authorList>
    </citation>
    <scope>NUCLEOTIDE SEQUENCE [LARGE SCALE GENOMIC DNA]</scope>
    <source>
        <strain evidence="2">IL3000</strain>
    </source>
</reference>
<dbReference type="AlphaFoldDB" id="F9W5N6"/>
<keyword evidence="2" id="KW-1185">Reference proteome</keyword>
<reference evidence="1 2" key="2">
    <citation type="journal article" date="2012" name="Proc. Natl. Acad. Sci. U.S.A.">
        <title>Antigenic diversity is generated by distinct evolutionary mechanisms in African trypanosome species.</title>
        <authorList>
            <person name="Jackson A.P."/>
            <person name="Berry A."/>
            <person name="Aslett M."/>
            <person name="Allison H.C."/>
            <person name="Burton P."/>
            <person name="Vavrova-Anderson J."/>
            <person name="Brown R."/>
            <person name="Browne H."/>
            <person name="Corton N."/>
            <person name="Hauser H."/>
            <person name="Gamble J."/>
            <person name="Gilderthorp R."/>
            <person name="Marcello L."/>
            <person name="McQuillan J."/>
            <person name="Otto T.D."/>
            <person name="Quail M.A."/>
            <person name="Sanders M.J."/>
            <person name="van Tonder A."/>
            <person name="Ginger M.L."/>
            <person name="Field M.C."/>
            <person name="Barry J.D."/>
            <person name="Hertz-Fowler C."/>
            <person name="Berriman M."/>
        </authorList>
    </citation>
    <scope>NUCLEOTIDE SEQUENCE [LARGE SCALE GENOMIC DNA]</scope>
    <source>
        <strain evidence="1 2">IL3000</strain>
    </source>
</reference>
<name>F9W5N6_TRYCI</name>
<sequence>MTSSLPTCRDAHSPQEWDVTKDKALQVMQLLGKFLDNFLPLCILFDVVGWVFQGSSESRIGVAGSVGFPIFLSQKINEVNAFPGFECFPDDLSHLTVLSPPGLTLCACSAGYLMCELATFLVSPLRGRASVCYGRLRVLSGYSDGFIQGSSRDTVQQCTCSTKSPIAEL</sequence>
<organism evidence="1 2">
    <name type="scientific">Trypanosoma congolense (strain IL3000)</name>
    <dbReference type="NCBI Taxonomy" id="1068625"/>
    <lineage>
        <taxon>Eukaryota</taxon>
        <taxon>Discoba</taxon>
        <taxon>Euglenozoa</taxon>
        <taxon>Kinetoplastea</taxon>
        <taxon>Metakinetoplastina</taxon>
        <taxon>Trypanosomatida</taxon>
        <taxon>Trypanosomatidae</taxon>
        <taxon>Trypanosoma</taxon>
        <taxon>Nannomonas</taxon>
    </lineage>
</organism>
<evidence type="ECO:0000313" key="2">
    <source>
        <dbReference type="Proteomes" id="UP000000702"/>
    </source>
</evidence>
<dbReference type="Proteomes" id="UP000000702">
    <property type="component" value="Unassembled WGS sequence"/>
</dbReference>
<accession>F9W5N6</accession>
<dbReference type="VEuPathDB" id="TriTrypDB:TcIL3000_0_33640"/>
<proteinExistence type="predicted"/>